<name>A0A6G4WTE8_9ACTN</name>
<comment type="caution">
    <text evidence="3">The sequence shown here is derived from an EMBL/GenBank/DDBJ whole genome shotgun (WGS) entry which is preliminary data.</text>
</comment>
<keyword evidence="4" id="KW-1185">Reference proteome</keyword>
<dbReference type="Gene3D" id="3.20.20.80">
    <property type="entry name" value="Glycosidases"/>
    <property type="match status" value="1"/>
</dbReference>
<dbReference type="CDD" id="cd06418">
    <property type="entry name" value="GH25_BacA-like"/>
    <property type="match status" value="1"/>
</dbReference>
<dbReference type="InterPro" id="IPR015020">
    <property type="entry name" value="Rv2525c-like_Glyco_Hydro-like"/>
</dbReference>
<sequence length="289" mass="32267">MRRPVLFLVALFSLLAGAVPPVAAETSTRARAAAADPPSLIRGDPRRFGARIFTGRAFDTCQAPPYATMRAWKRSSPYGAAGVYIGGRGRGCPNQRYLTPSWVRDVHRLGWRLLPLYVGSQAPCVIASHKRKFAMSHSSPYQRGVREGQDAVRQARRLGMAPRSAVYLDMEAYRLSDRRCADTTLRFVQGWNTAVRKERYIPGFYSSADSGIAHLERARAAGARRLPTALWFARWGVRASTQDEPRLHPRAWQPHRRAHQFAGNVKRTYGSRTLTIDRNVVDAPVAVLG</sequence>
<evidence type="ECO:0000256" key="1">
    <source>
        <dbReference type="SAM" id="SignalP"/>
    </source>
</evidence>
<evidence type="ECO:0000313" key="4">
    <source>
        <dbReference type="Proteomes" id="UP000477722"/>
    </source>
</evidence>
<evidence type="ECO:0000259" key="2">
    <source>
        <dbReference type="Pfam" id="PF08924"/>
    </source>
</evidence>
<proteinExistence type="predicted"/>
<evidence type="ECO:0000313" key="3">
    <source>
        <dbReference type="EMBL" id="NGO68546.1"/>
    </source>
</evidence>
<dbReference type="EMBL" id="JAAKZZ010000064">
    <property type="protein sequence ID" value="NGO68546.1"/>
    <property type="molecule type" value="Genomic_DNA"/>
</dbReference>
<dbReference type="Proteomes" id="UP000477722">
    <property type="component" value="Unassembled WGS sequence"/>
</dbReference>
<feature type="signal peptide" evidence="1">
    <location>
        <begin position="1"/>
        <end position="23"/>
    </location>
</feature>
<reference evidence="3 4" key="1">
    <citation type="submission" date="2020-02" db="EMBL/GenBank/DDBJ databases">
        <title>Whole-genome analyses of novel actinobacteria.</title>
        <authorList>
            <person name="Sahin N."/>
            <person name="Tatar D."/>
        </authorList>
    </citation>
    <scope>NUCLEOTIDE SEQUENCE [LARGE SCALE GENOMIC DNA]</scope>
    <source>
        <strain evidence="3 4">SB3404</strain>
    </source>
</reference>
<organism evidence="3 4">
    <name type="scientific">Streptomyces boncukensis</name>
    <dbReference type="NCBI Taxonomy" id="2711219"/>
    <lineage>
        <taxon>Bacteria</taxon>
        <taxon>Bacillati</taxon>
        <taxon>Actinomycetota</taxon>
        <taxon>Actinomycetes</taxon>
        <taxon>Kitasatosporales</taxon>
        <taxon>Streptomycetaceae</taxon>
        <taxon>Streptomyces</taxon>
    </lineage>
</organism>
<dbReference type="InterPro" id="IPR017853">
    <property type="entry name" value="GH"/>
</dbReference>
<protein>
    <submittedName>
        <fullName evidence="3">DUF1906 domain-containing protein</fullName>
    </submittedName>
</protein>
<feature type="domain" description="Rv2525c-like glycoside hydrolase-like" evidence="2">
    <location>
        <begin position="71"/>
        <end position="281"/>
    </location>
</feature>
<dbReference type="AlphaFoldDB" id="A0A6G4WTE8"/>
<keyword evidence="1" id="KW-0732">Signal</keyword>
<dbReference type="Pfam" id="PF08924">
    <property type="entry name" value="Rv2525c_GlyHyd-like"/>
    <property type="match status" value="1"/>
</dbReference>
<gene>
    <name evidence="3" type="ORF">G5C65_09290</name>
</gene>
<dbReference type="SUPFAM" id="SSF51445">
    <property type="entry name" value="(Trans)glycosidases"/>
    <property type="match status" value="1"/>
</dbReference>
<accession>A0A6G4WTE8</accession>
<feature type="chain" id="PRO_5026207373" evidence="1">
    <location>
        <begin position="24"/>
        <end position="289"/>
    </location>
</feature>